<dbReference type="FunCoup" id="A0A3G9JIB1">
    <property type="interactions" value="103"/>
</dbReference>
<feature type="transmembrane region" description="Helical" evidence="9">
    <location>
        <begin position="7"/>
        <end position="28"/>
    </location>
</feature>
<evidence type="ECO:0000256" key="8">
    <source>
        <dbReference type="RuleBase" id="RU000477"/>
    </source>
</evidence>
<keyword evidence="4" id="KW-1003">Cell membrane</keyword>
<dbReference type="EMBL" id="AP019309">
    <property type="protein sequence ID" value="BBH25661.1"/>
    <property type="molecule type" value="Genomic_DNA"/>
</dbReference>
<comment type="similarity">
    <text evidence="2 8">Belongs to the MIP/aquaporin (TC 1.A.8) family.</text>
</comment>
<dbReference type="OrthoDB" id="9807293at2"/>
<gene>
    <name evidence="10" type="ORF">SG0102_05950</name>
</gene>
<dbReference type="Pfam" id="PF00230">
    <property type="entry name" value="MIP"/>
    <property type="match status" value="1"/>
</dbReference>
<evidence type="ECO:0000256" key="9">
    <source>
        <dbReference type="SAM" id="Phobius"/>
    </source>
</evidence>
<dbReference type="InterPro" id="IPR000425">
    <property type="entry name" value="MIP"/>
</dbReference>
<name>A0A3G9JIB1_9FIRM</name>
<dbReference type="KEGG" id="ebm:SG0102_05950"/>
<keyword evidence="7 9" id="KW-0472">Membrane</keyword>
<dbReference type="InParanoid" id="A0A3G9JIB1"/>
<reference evidence="10 11" key="1">
    <citation type="submission" date="2018-11" db="EMBL/GenBank/DDBJ databases">
        <title>Novel Erysipelotrichaceae bacterium isolated from small intestine of a swine.</title>
        <authorList>
            <person name="Kim J.S."/>
            <person name="Choe H."/>
            <person name="Lee Y.R."/>
            <person name="Kim K.M."/>
            <person name="Park D.S."/>
        </authorList>
    </citation>
    <scope>NUCLEOTIDE SEQUENCE [LARGE SCALE GENOMIC DNA]</scope>
    <source>
        <strain evidence="10 11">SG0102</strain>
    </source>
</reference>
<evidence type="ECO:0000256" key="7">
    <source>
        <dbReference type="ARBA" id="ARBA00023136"/>
    </source>
</evidence>
<dbReference type="Gene3D" id="1.20.1080.10">
    <property type="entry name" value="Glycerol uptake facilitator protein"/>
    <property type="match status" value="1"/>
</dbReference>
<dbReference type="PANTHER" id="PTHR19139:SF199">
    <property type="entry name" value="MIP17260P"/>
    <property type="match status" value="1"/>
</dbReference>
<keyword evidence="3 8" id="KW-0813">Transport</keyword>
<feature type="transmembrane region" description="Helical" evidence="9">
    <location>
        <begin position="161"/>
        <end position="181"/>
    </location>
</feature>
<feature type="transmembrane region" description="Helical" evidence="9">
    <location>
        <begin position="34"/>
        <end position="55"/>
    </location>
</feature>
<organism evidence="10 11">
    <name type="scientific">Intestinibaculum porci</name>
    <dbReference type="NCBI Taxonomy" id="2487118"/>
    <lineage>
        <taxon>Bacteria</taxon>
        <taxon>Bacillati</taxon>
        <taxon>Bacillota</taxon>
        <taxon>Erysipelotrichia</taxon>
        <taxon>Erysipelotrichales</taxon>
        <taxon>Erysipelotrichaceae</taxon>
        <taxon>Intestinibaculum</taxon>
    </lineage>
</organism>
<protein>
    <submittedName>
        <fullName evidence="10">Aquaporin</fullName>
    </submittedName>
</protein>
<evidence type="ECO:0000256" key="6">
    <source>
        <dbReference type="ARBA" id="ARBA00022989"/>
    </source>
</evidence>
<evidence type="ECO:0000256" key="5">
    <source>
        <dbReference type="ARBA" id="ARBA00022692"/>
    </source>
</evidence>
<dbReference type="InterPro" id="IPR022357">
    <property type="entry name" value="MIP_CS"/>
</dbReference>
<evidence type="ECO:0000256" key="1">
    <source>
        <dbReference type="ARBA" id="ARBA00004651"/>
    </source>
</evidence>
<evidence type="ECO:0000256" key="4">
    <source>
        <dbReference type="ARBA" id="ARBA00022475"/>
    </source>
</evidence>
<sequence>MENLRKYLAECIGTFFLVFVGTTTAVIFNPKAGIPSIVGIALAFGLALMMVYYTFGRFSGGHVNPAVSLAKFFDNQLDLPELIGYIIAQIVGAILGSLALFVILKNIPNVQISVYGLGANGFGSQSSTNFTLTGALFTEIILTAMFVLVVLGVTSKSEYNGIGGFVIGLALTVVHLIGIPLTGTSVNPARSLAPALVLAISTGKTVALSQVWVFIVAPLIGALLATIIWKAFNLDK</sequence>
<dbReference type="PROSITE" id="PS00221">
    <property type="entry name" value="MIP"/>
    <property type="match status" value="1"/>
</dbReference>
<proteinExistence type="inferred from homology"/>
<dbReference type="NCBIfam" id="TIGR00861">
    <property type="entry name" value="MIP"/>
    <property type="match status" value="1"/>
</dbReference>
<dbReference type="AlphaFoldDB" id="A0A3G9JIB1"/>
<evidence type="ECO:0000256" key="3">
    <source>
        <dbReference type="ARBA" id="ARBA00022448"/>
    </source>
</evidence>
<feature type="transmembrane region" description="Helical" evidence="9">
    <location>
        <begin position="82"/>
        <end position="104"/>
    </location>
</feature>
<dbReference type="Proteomes" id="UP000268059">
    <property type="component" value="Chromosome"/>
</dbReference>
<dbReference type="SUPFAM" id="SSF81338">
    <property type="entry name" value="Aquaporin-like"/>
    <property type="match status" value="1"/>
</dbReference>
<dbReference type="PANTHER" id="PTHR19139">
    <property type="entry name" value="AQUAPORIN TRANSPORTER"/>
    <property type="match status" value="1"/>
</dbReference>
<keyword evidence="5 8" id="KW-0812">Transmembrane</keyword>
<feature type="transmembrane region" description="Helical" evidence="9">
    <location>
        <begin position="211"/>
        <end position="232"/>
    </location>
</feature>
<comment type="subcellular location">
    <subcellularLocation>
        <location evidence="1">Cell membrane</location>
        <topology evidence="1">Multi-pass membrane protein</topology>
    </subcellularLocation>
</comment>
<dbReference type="InterPro" id="IPR023271">
    <property type="entry name" value="Aquaporin-like"/>
</dbReference>
<dbReference type="RefSeq" id="WP_125118588.1">
    <property type="nucleotide sequence ID" value="NZ_AP019309.1"/>
</dbReference>
<accession>A0A3G9JIB1</accession>
<keyword evidence="11" id="KW-1185">Reference proteome</keyword>
<dbReference type="InterPro" id="IPR034294">
    <property type="entry name" value="Aquaporin_transptr"/>
</dbReference>
<dbReference type="GO" id="GO:0015250">
    <property type="term" value="F:water channel activity"/>
    <property type="evidence" value="ECO:0007669"/>
    <property type="project" value="TreeGrafter"/>
</dbReference>
<dbReference type="PRINTS" id="PR00783">
    <property type="entry name" value="MINTRINSICP"/>
</dbReference>
<evidence type="ECO:0000313" key="11">
    <source>
        <dbReference type="Proteomes" id="UP000268059"/>
    </source>
</evidence>
<dbReference type="CDD" id="cd00333">
    <property type="entry name" value="MIP"/>
    <property type="match status" value="1"/>
</dbReference>
<dbReference type="GO" id="GO:0005886">
    <property type="term" value="C:plasma membrane"/>
    <property type="evidence" value="ECO:0007669"/>
    <property type="project" value="UniProtKB-SubCell"/>
</dbReference>
<evidence type="ECO:0000256" key="2">
    <source>
        <dbReference type="ARBA" id="ARBA00006175"/>
    </source>
</evidence>
<keyword evidence="6 9" id="KW-1133">Transmembrane helix</keyword>
<feature type="transmembrane region" description="Helical" evidence="9">
    <location>
        <begin position="130"/>
        <end position="154"/>
    </location>
</feature>
<evidence type="ECO:0000313" key="10">
    <source>
        <dbReference type="EMBL" id="BBH25661.1"/>
    </source>
</evidence>